<evidence type="ECO:0000256" key="1">
    <source>
        <dbReference type="ARBA" id="ARBA00022723"/>
    </source>
</evidence>
<feature type="domain" description="VOC" evidence="2">
    <location>
        <begin position="7"/>
        <end position="155"/>
    </location>
</feature>
<dbReference type="InterPro" id="IPR037523">
    <property type="entry name" value="VOC_core"/>
</dbReference>
<dbReference type="Pfam" id="PF13669">
    <property type="entry name" value="Glyoxalase_4"/>
    <property type="match status" value="1"/>
</dbReference>
<dbReference type="Proteomes" id="UP000646745">
    <property type="component" value="Unassembled WGS sequence"/>
</dbReference>
<dbReference type="InterPro" id="IPR051785">
    <property type="entry name" value="MMCE/EMCE_epimerase"/>
</dbReference>
<proteinExistence type="predicted"/>
<dbReference type="RefSeq" id="WP_189444763.1">
    <property type="nucleotide sequence ID" value="NZ_BMZI01000004.1"/>
</dbReference>
<keyword evidence="1" id="KW-0479">Metal-binding</keyword>
<evidence type="ECO:0000259" key="2">
    <source>
        <dbReference type="PROSITE" id="PS51819"/>
    </source>
</evidence>
<sequence length="175" mass="19318">MDRHIRGIEHVGVTVPDMKQAEDFFHAAFGATVMYRTLEKQEGNVPGYKVGPVNSLPTDDEIRAISMLRLGNGANIELFEMLMPTRDKAPIITDMGVTHFSIYVDDLEAIAGRAREAGATLMEGPADTFAQEGGEGNRNWFLKTPWGSLVELITLPSPMTYDSEESPQRVLPIPL</sequence>
<dbReference type="PANTHER" id="PTHR43048">
    <property type="entry name" value="METHYLMALONYL-COA EPIMERASE"/>
    <property type="match status" value="1"/>
</dbReference>
<reference evidence="4" key="1">
    <citation type="journal article" date="2019" name="Int. J. Syst. Evol. Microbiol.">
        <title>The Global Catalogue of Microorganisms (GCM) 10K type strain sequencing project: providing services to taxonomists for standard genome sequencing and annotation.</title>
        <authorList>
            <consortium name="The Broad Institute Genomics Platform"/>
            <consortium name="The Broad Institute Genome Sequencing Center for Infectious Disease"/>
            <person name="Wu L."/>
            <person name="Ma J."/>
        </authorList>
    </citation>
    <scope>NUCLEOTIDE SEQUENCE [LARGE SCALE GENOMIC DNA]</scope>
    <source>
        <strain evidence="4">KCTC 32998</strain>
    </source>
</reference>
<comment type="caution">
    <text evidence="3">The sequence shown here is derived from an EMBL/GenBank/DDBJ whole genome shotgun (WGS) entry which is preliminary data.</text>
</comment>
<dbReference type="PANTHER" id="PTHR43048:SF6">
    <property type="entry name" value="BLR8189 PROTEIN"/>
    <property type="match status" value="1"/>
</dbReference>
<evidence type="ECO:0000313" key="4">
    <source>
        <dbReference type="Proteomes" id="UP000646745"/>
    </source>
</evidence>
<protein>
    <submittedName>
        <fullName evidence="3">Glyoxalase</fullName>
    </submittedName>
</protein>
<dbReference type="SUPFAM" id="SSF54593">
    <property type="entry name" value="Glyoxalase/Bleomycin resistance protein/Dihydroxybiphenyl dioxygenase"/>
    <property type="match status" value="1"/>
</dbReference>
<dbReference type="InterPro" id="IPR029068">
    <property type="entry name" value="Glyas_Bleomycin-R_OHBP_Dase"/>
</dbReference>
<gene>
    <name evidence="3" type="ORF">GCM10009038_22490</name>
</gene>
<dbReference type="EMBL" id="BMZI01000004">
    <property type="protein sequence ID" value="GHB22973.1"/>
    <property type="molecule type" value="Genomic_DNA"/>
</dbReference>
<evidence type="ECO:0000313" key="3">
    <source>
        <dbReference type="EMBL" id="GHB22973.1"/>
    </source>
</evidence>
<dbReference type="Gene3D" id="3.10.180.10">
    <property type="entry name" value="2,3-Dihydroxybiphenyl 1,2-Dioxygenase, domain 1"/>
    <property type="match status" value="1"/>
</dbReference>
<organism evidence="3 4">
    <name type="scientific">Salinicola rhizosphaerae</name>
    <dbReference type="NCBI Taxonomy" id="1443141"/>
    <lineage>
        <taxon>Bacteria</taxon>
        <taxon>Pseudomonadati</taxon>
        <taxon>Pseudomonadota</taxon>
        <taxon>Gammaproteobacteria</taxon>
        <taxon>Oceanospirillales</taxon>
        <taxon>Halomonadaceae</taxon>
        <taxon>Salinicola</taxon>
    </lineage>
</organism>
<name>A0ABQ3E6V1_9GAMM</name>
<accession>A0ABQ3E6V1</accession>
<keyword evidence="4" id="KW-1185">Reference proteome</keyword>
<dbReference type="PROSITE" id="PS51819">
    <property type="entry name" value="VOC"/>
    <property type="match status" value="1"/>
</dbReference>